<accession>A0ABW6IDK6</accession>
<feature type="domain" description="HTH luxR-type" evidence="4">
    <location>
        <begin position="402"/>
        <end position="467"/>
    </location>
</feature>
<dbReference type="InterPro" id="IPR003018">
    <property type="entry name" value="GAF"/>
</dbReference>
<keyword evidence="6" id="KW-1185">Reference proteome</keyword>
<dbReference type="RefSeq" id="WP_377963855.1">
    <property type="nucleotide sequence ID" value="NZ_JBHZOL010000059.1"/>
</dbReference>
<reference evidence="5 6" key="1">
    <citation type="submission" date="2024-10" db="EMBL/GenBank/DDBJ databases">
        <authorList>
            <person name="Ratan Roy A."/>
            <person name="Morales Sandoval P.H."/>
            <person name="De Los Santos Villalobos S."/>
            <person name="Chakraborty S."/>
            <person name="Mukherjee J."/>
        </authorList>
    </citation>
    <scope>NUCLEOTIDE SEQUENCE [LARGE SCALE GENOMIC DNA]</scope>
    <source>
        <strain evidence="5 6">S1</strain>
    </source>
</reference>
<protein>
    <submittedName>
        <fullName evidence="5">LuxR C-terminal-related transcriptional regulator</fullName>
    </submittedName>
</protein>
<evidence type="ECO:0000259" key="4">
    <source>
        <dbReference type="PROSITE" id="PS50043"/>
    </source>
</evidence>
<dbReference type="PROSITE" id="PS50043">
    <property type="entry name" value="HTH_LUXR_2"/>
    <property type="match status" value="1"/>
</dbReference>
<dbReference type="SUPFAM" id="SSF46894">
    <property type="entry name" value="C-terminal effector domain of the bipartite response regulators"/>
    <property type="match status" value="1"/>
</dbReference>
<dbReference type="PANTHER" id="PTHR44688:SF25">
    <property type="entry name" value="HTH LUXR-TYPE DOMAIN-CONTAINING PROTEIN"/>
    <property type="match status" value="1"/>
</dbReference>
<name>A0ABW6IDK6_9CYAN</name>
<dbReference type="PANTHER" id="PTHR44688">
    <property type="entry name" value="DNA-BINDING TRANSCRIPTIONAL ACTIVATOR DEVR_DOSR"/>
    <property type="match status" value="1"/>
</dbReference>
<dbReference type="InterPro" id="IPR036388">
    <property type="entry name" value="WH-like_DNA-bd_sf"/>
</dbReference>
<dbReference type="CDD" id="cd06170">
    <property type="entry name" value="LuxR_C_like"/>
    <property type="match status" value="1"/>
</dbReference>
<dbReference type="SMART" id="SM00065">
    <property type="entry name" value="GAF"/>
    <property type="match status" value="1"/>
</dbReference>
<dbReference type="InterPro" id="IPR029016">
    <property type="entry name" value="GAF-like_dom_sf"/>
</dbReference>
<keyword evidence="1" id="KW-0805">Transcription regulation</keyword>
<evidence type="ECO:0000313" key="6">
    <source>
        <dbReference type="Proteomes" id="UP001600165"/>
    </source>
</evidence>
<sequence length="469" mass="51276">MANSIPTLLDSTRLLFDLQRVNHIVQKISGCLSPELIARQITEALVDHFGCAFARIWLTEPDQSSLRLVASAGLYTHLDGSFARVPMGAYKVGKIAQNRVPFLSNQLADEPWVKDRNWAIANSIKGFAGYPLAAGDRVIGVLATFSRERMAAEFLEVLQVLCMTATVSLDAALQTQRSPAQTTSTASSMALSDQLAHTLSAARFTLVGTEQPLNTDSTHLFLQAAESLSQLSCHYCRLTYAAETVVLEAIAKMPEASATTVEAWLRSHFGKLRFEATHLGGTLQTQPRLEQNILSFLLTLPYPNCRIGPPVRIDCQPLLLHTAITHLAHLAGLSVCDPTHPAPLLITNKSEYLLTTAQIIWIRPSPTPVPSTVSATIDWSIEPAALHTLVHQISQGASVAVPARQPPPLSSREQEIMALLAQGLRDRSIAQQLFISESTVKFHINNSLSKLNAKNRYQAVYQAAINGWI</sequence>
<dbReference type="SMART" id="SM00421">
    <property type="entry name" value="HTH_LUXR"/>
    <property type="match status" value="1"/>
</dbReference>
<evidence type="ECO:0000256" key="2">
    <source>
        <dbReference type="ARBA" id="ARBA00023125"/>
    </source>
</evidence>
<dbReference type="PRINTS" id="PR00038">
    <property type="entry name" value="HTHLUXR"/>
</dbReference>
<dbReference type="EMBL" id="JBHZOL010000059">
    <property type="protein sequence ID" value="MFE4106265.1"/>
    <property type="molecule type" value="Genomic_DNA"/>
</dbReference>
<dbReference type="InterPro" id="IPR000792">
    <property type="entry name" value="Tscrpt_reg_LuxR_C"/>
</dbReference>
<comment type="caution">
    <text evidence="5">The sequence shown here is derived from an EMBL/GenBank/DDBJ whole genome shotgun (WGS) entry which is preliminary data.</text>
</comment>
<dbReference type="InterPro" id="IPR016032">
    <property type="entry name" value="Sig_transdc_resp-reg_C-effctor"/>
</dbReference>
<dbReference type="SUPFAM" id="SSF55781">
    <property type="entry name" value="GAF domain-like"/>
    <property type="match status" value="1"/>
</dbReference>
<dbReference type="Gene3D" id="3.30.450.40">
    <property type="match status" value="1"/>
</dbReference>
<evidence type="ECO:0000256" key="3">
    <source>
        <dbReference type="ARBA" id="ARBA00023163"/>
    </source>
</evidence>
<dbReference type="Proteomes" id="UP001600165">
    <property type="component" value="Unassembled WGS sequence"/>
</dbReference>
<dbReference type="Pfam" id="PF00196">
    <property type="entry name" value="GerE"/>
    <property type="match status" value="1"/>
</dbReference>
<evidence type="ECO:0000256" key="1">
    <source>
        <dbReference type="ARBA" id="ARBA00023015"/>
    </source>
</evidence>
<keyword evidence="3" id="KW-0804">Transcription</keyword>
<proteinExistence type="predicted"/>
<evidence type="ECO:0000313" key="5">
    <source>
        <dbReference type="EMBL" id="MFE4106265.1"/>
    </source>
</evidence>
<organism evidence="5 6">
    <name type="scientific">Almyronema epifaneia S1</name>
    <dbReference type="NCBI Taxonomy" id="2991925"/>
    <lineage>
        <taxon>Bacteria</taxon>
        <taxon>Bacillati</taxon>
        <taxon>Cyanobacteriota</taxon>
        <taxon>Cyanophyceae</taxon>
        <taxon>Nodosilineales</taxon>
        <taxon>Nodosilineaceae</taxon>
        <taxon>Almyronema</taxon>
        <taxon>Almyronema epifaneia</taxon>
    </lineage>
</organism>
<dbReference type="Pfam" id="PF13185">
    <property type="entry name" value="GAF_2"/>
    <property type="match status" value="1"/>
</dbReference>
<dbReference type="Gene3D" id="1.10.10.10">
    <property type="entry name" value="Winged helix-like DNA-binding domain superfamily/Winged helix DNA-binding domain"/>
    <property type="match status" value="1"/>
</dbReference>
<keyword evidence="2" id="KW-0238">DNA-binding</keyword>
<gene>
    <name evidence="5" type="ORF">ACFVKH_08255</name>
</gene>